<comment type="caution">
    <text evidence="4">The sequence shown here is derived from an EMBL/GenBank/DDBJ whole genome shotgun (WGS) entry which is preliminary data.</text>
</comment>
<feature type="domain" description="B box-type" evidence="3">
    <location>
        <begin position="10"/>
        <end position="53"/>
    </location>
</feature>
<dbReference type="PANTHER" id="PTHR25462">
    <property type="entry name" value="BONUS, ISOFORM C-RELATED"/>
    <property type="match status" value="1"/>
</dbReference>
<dbReference type="InterPro" id="IPR011042">
    <property type="entry name" value="6-blade_b-propeller_TolB-like"/>
</dbReference>
<dbReference type="GO" id="GO:0045087">
    <property type="term" value="P:innate immune response"/>
    <property type="evidence" value="ECO:0007669"/>
    <property type="project" value="TreeGrafter"/>
</dbReference>
<dbReference type="Proteomes" id="UP000683360">
    <property type="component" value="Unassembled WGS sequence"/>
</dbReference>
<dbReference type="EMBL" id="CAJPWZ010001865">
    <property type="protein sequence ID" value="CAG2225934.1"/>
    <property type="molecule type" value="Genomic_DNA"/>
</dbReference>
<gene>
    <name evidence="4" type="ORF">MEDL_39099</name>
</gene>
<keyword evidence="5" id="KW-1185">Reference proteome</keyword>
<evidence type="ECO:0000256" key="1">
    <source>
        <dbReference type="PROSITE-ProRule" id="PRU00024"/>
    </source>
</evidence>
<dbReference type="PROSITE" id="PS50119">
    <property type="entry name" value="ZF_BBOX"/>
    <property type="match status" value="1"/>
</dbReference>
<dbReference type="Pfam" id="PF22586">
    <property type="entry name" value="ANCHR-like_BBOX"/>
    <property type="match status" value="1"/>
</dbReference>
<dbReference type="InterPro" id="IPR047153">
    <property type="entry name" value="TRIM45/56/19-like"/>
</dbReference>
<accession>A0A8S3T2D0</accession>
<dbReference type="InterPro" id="IPR000315">
    <property type="entry name" value="Znf_B-box"/>
</dbReference>
<dbReference type="OrthoDB" id="6107862at2759"/>
<dbReference type="GO" id="GO:0005654">
    <property type="term" value="C:nucleoplasm"/>
    <property type="evidence" value="ECO:0007669"/>
    <property type="project" value="TreeGrafter"/>
</dbReference>
<dbReference type="GO" id="GO:0061630">
    <property type="term" value="F:ubiquitin protein ligase activity"/>
    <property type="evidence" value="ECO:0007669"/>
    <property type="project" value="TreeGrafter"/>
</dbReference>
<feature type="coiled-coil region" evidence="2">
    <location>
        <begin position="155"/>
        <end position="197"/>
    </location>
</feature>
<dbReference type="Gene3D" id="3.30.160.60">
    <property type="entry name" value="Classic Zinc Finger"/>
    <property type="match status" value="1"/>
</dbReference>
<dbReference type="CDD" id="cd19757">
    <property type="entry name" value="Bbox1"/>
    <property type="match status" value="1"/>
</dbReference>
<sequence length="372" mass="42167">MASVHNFCHLCEEEDVSNVAVVWCADCENFLCKDCEKHHGRSKASKDHQTISQDEYKKLPSFIVGIKNRCEKHDQKYVFYCKFHGDPCCVRCITDNHKDCRDLDSLVEVLRDIKTSAKVSNLDKELDILLENFDTVVKYLNSRIATIKKNKTESLREIRNLRALINKHLDEIEKKIVDDLSEEFKKIKLTSDNLSSEIEDKKKVNNKVITKTIEVADVCYGIDSNGDTLVVKLIGSRKKLLTLDLEGSILSEIRVPGEFTFRIALHKDNIVVTDWKANLISCYTNNGVLVWTYKHEDIREPFGITVDKNGFIYVACKGNDKIVVLSEDGKTSKTILSKVDGIVNPLAINIDKTSSTLLVTNASNGKAYLFDI</sequence>
<dbReference type="Gene3D" id="2.120.10.30">
    <property type="entry name" value="TolB, C-terminal domain"/>
    <property type="match status" value="1"/>
</dbReference>
<dbReference type="PANTHER" id="PTHR25462:SF299">
    <property type="entry name" value="E3 UBIQUITIN-PROTEIN LIGASE TRIM56"/>
    <property type="match status" value="1"/>
</dbReference>
<evidence type="ECO:0000313" key="5">
    <source>
        <dbReference type="Proteomes" id="UP000683360"/>
    </source>
</evidence>
<keyword evidence="1" id="KW-0479">Metal-binding</keyword>
<dbReference type="SUPFAM" id="SSF101898">
    <property type="entry name" value="NHL repeat"/>
    <property type="match status" value="1"/>
</dbReference>
<evidence type="ECO:0000259" key="3">
    <source>
        <dbReference type="PROSITE" id="PS50119"/>
    </source>
</evidence>
<organism evidence="4 5">
    <name type="scientific">Mytilus edulis</name>
    <name type="common">Blue mussel</name>
    <dbReference type="NCBI Taxonomy" id="6550"/>
    <lineage>
        <taxon>Eukaryota</taxon>
        <taxon>Metazoa</taxon>
        <taxon>Spiralia</taxon>
        <taxon>Lophotrochozoa</taxon>
        <taxon>Mollusca</taxon>
        <taxon>Bivalvia</taxon>
        <taxon>Autobranchia</taxon>
        <taxon>Pteriomorphia</taxon>
        <taxon>Mytilida</taxon>
        <taxon>Mytiloidea</taxon>
        <taxon>Mytilidae</taxon>
        <taxon>Mytilinae</taxon>
        <taxon>Mytilus</taxon>
    </lineage>
</organism>
<keyword evidence="1" id="KW-0862">Zinc</keyword>
<evidence type="ECO:0000256" key="2">
    <source>
        <dbReference type="SAM" id="Coils"/>
    </source>
</evidence>
<dbReference type="AlphaFoldDB" id="A0A8S3T2D0"/>
<keyword evidence="1" id="KW-0863">Zinc-finger</keyword>
<evidence type="ECO:0000313" key="4">
    <source>
        <dbReference type="EMBL" id="CAG2225934.1"/>
    </source>
</evidence>
<name>A0A8S3T2D0_MYTED</name>
<reference evidence="4" key="1">
    <citation type="submission" date="2021-03" db="EMBL/GenBank/DDBJ databases">
        <authorList>
            <person name="Bekaert M."/>
        </authorList>
    </citation>
    <scope>NUCLEOTIDE SEQUENCE</scope>
</reference>
<keyword evidence="2" id="KW-0175">Coiled coil</keyword>
<protein>
    <recommendedName>
        <fullName evidence="3">B box-type domain-containing protein</fullName>
    </recommendedName>
</protein>
<proteinExistence type="predicted"/>
<dbReference type="GO" id="GO:0060340">
    <property type="term" value="P:positive regulation of type I interferon-mediated signaling pathway"/>
    <property type="evidence" value="ECO:0007669"/>
    <property type="project" value="TreeGrafter"/>
</dbReference>
<dbReference type="GO" id="GO:0008270">
    <property type="term" value="F:zinc ion binding"/>
    <property type="evidence" value="ECO:0007669"/>
    <property type="project" value="UniProtKB-KW"/>
</dbReference>